<evidence type="ECO:0000256" key="5">
    <source>
        <dbReference type="ARBA" id="ARBA00023159"/>
    </source>
</evidence>
<dbReference type="PANTHER" id="PTHR31985:SF111">
    <property type="entry name" value="ETHYLENE-RESPONSIVE TRANSCRIPTION FACTOR ERF021"/>
    <property type="match status" value="1"/>
</dbReference>
<accession>A0A2G9HXY6</accession>
<dbReference type="Pfam" id="PF00847">
    <property type="entry name" value="AP2"/>
    <property type="match status" value="1"/>
</dbReference>
<feature type="domain" description="AP2/ERF" evidence="10">
    <location>
        <begin position="62"/>
        <end position="119"/>
    </location>
</feature>
<sequence>MSVPSCCNTTSIHFHATTWKLPSNNTHGTLYKYYQLELSFPLQNTPKTNMKKQGCNECSTSQYVGVRKRKWGRWVSEIREPGKKTRIWLGSFDTPEMAAAAYDVAALHFRGADARLNFPGLVDRLPKPASSNPEDIRQAAQDAAMMLRSDQPSEVATGSRGGTGPARVELSPSDIQAINESPLDSPKMWMELAGPSAVGEPVDLGESEMDEWDEMDSYPIWD</sequence>
<proteinExistence type="inferred from homology"/>
<organism evidence="11 12">
    <name type="scientific">Handroanthus impetiginosus</name>
    <dbReference type="NCBI Taxonomy" id="429701"/>
    <lineage>
        <taxon>Eukaryota</taxon>
        <taxon>Viridiplantae</taxon>
        <taxon>Streptophyta</taxon>
        <taxon>Embryophyta</taxon>
        <taxon>Tracheophyta</taxon>
        <taxon>Spermatophyta</taxon>
        <taxon>Magnoliopsida</taxon>
        <taxon>eudicotyledons</taxon>
        <taxon>Gunneridae</taxon>
        <taxon>Pentapetalae</taxon>
        <taxon>asterids</taxon>
        <taxon>lamiids</taxon>
        <taxon>Lamiales</taxon>
        <taxon>Bignoniaceae</taxon>
        <taxon>Crescentiina</taxon>
        <taxon>Tabebuia alliance</taxon>
        <taxon>Handroanthus</taxon>
    </lineage>
</organism>
<dbReference type="STRING" id="429701.A0A2G9HXY6"/>
<feature type="region of interest" description="Disordered" evidence="9">
    <location>
        <begin position="149"/>
        <end position="222"/>
    </location>
</feature>
<dbReference type="InterPro" id="IPR036955">
    <property type="entry name" value="AP2/ERF_dom_sf"/>
</dbReference>
<dbReference type="SUPFAM" id="SSF54171">
    <property type="entry name" value="DNA-binding domain"/>
    <property type="match status" value="1"/>
</dbReference>
<keyword evidence="6" id="KW-0804">Transcription</keyword>
<reference evidence="12" key="1">
    <citation type="journal article" date="2018" name="Gigascience">
        <title>Genome assembly of the Pink Ipe (Handroanthus impetiginosus, Bignoniaceae), a highly valued, ecologically keystone Neotropical timber forest tree.</title>
        <authorList>
            <person name="Silva-Junior O.B."/>
            <person name="Grattapaglia D."/>
            <person name="Novaes E."/>
            <person name="Collevatti R.G."/>
        </authorList>
    </citation>
    <scope>NUCLEOTIDE SEQUENCE [LARGE SCALE GENOMIC DNA]</scope>
    <source>
        <strain evidence="12">cv. UFG-1</strain>
    </source>
</reference>
<dbReference type="Gene3D" id="3.30.730.10">
    <property type="entry name" value="AP2/ERF domain"/>
    <property type="match status" value="1"/>
</dbReference>
<dbReference type="PROSITE" id="PS51032">
    <property type="entry name" value="AP2_ERF"/>
    <property type="match status" value="1"/>
</dbReference>
<evidence type="ECO:0000259" key="10">
    <source>
        <dbReference type="PROSITE" id="PS51032"/>
    </source>
</evidence>
<comment type="caution">
    <text evidence="11">The sequence shown here is derived from an EMBL/GenBank/DDBJ whole genome shotgun (WGS) entry which is preliminary data.</text>
</comment>
<evidence type="ECO:0000256" key="6">
    <source>
        <dbReference type="ARBA" id="ARBA00023163"/>
    </source>
</evidence>
<dbReference type="PANTHER" id="PTHR31985">
    <property type="entry name" value="ETHYLENE-RESPONSIVE TRANSCRIPTION FACTOR ERF042-RELATED"/>
    <property type="match status" value="1"/>
</dbReference>
<keyword evidence="7" id="KW-0539">Nucleus</keyword>
<gene>
    <name evidence="11" type="ORF">CDL12_04943</name>
</gene>
<dbReference type="GO" id="GO:0003700">
    <property type="term" value="F:DNA-binding transcription factor activity"/>
    <property type="evidence" value="ECO:0007669"/>
    <property type="project" value="InterPro"/>
</dbReference>
<dbReference type="GO" id="GO:0003677">
    <property type="term" value="F:DNA binding"/>
    <property type="evidence" value="ECO:0007669"/>
    <property type="project" value="UniProtKB-KW"/>
</dbReference>
<protein>
    <recommendedName>
        <fullName evidence="10">AP2/ERF domain-containing protein</fullName>
    </recommendedName>
</protein>
<keyword evidence="2" id="KW-0611">Plant defense</keyword>
<dbReference type="InterPro" id="IPR051032">
    <property type="entry name" value="AP2/ERF_TF_ERF_subfamily"/>
</dbReference>
<evidence type="ECO:0000256" key="7">
    <source>
        <dbReference type="ARBA" id="ARBA00023242"/>
    </source>
</evidence>
<dbReference type="OrthoDB" id="688329at2759"/>
<evidence type="ECO:0000256" key="2">
    <source>
        <dbReference type="ARBA" id="ARBA00022821"/>
    </source>
</evidence>
<dbReference type="CDD" id="cd00018">
    <property type="entry name" value="AP2"/>
    <property type="match status" value="1"/>
</dbReference>
<evidence type="ECO:0000256" key="3">
    <source>
        <dbReference type="ARBA" id="ARBA00023015"/>
    </source>
</evidence>
<dbReference type="SMART" id="SM00380">
    <property type="entry name" value="AP2"/>
    <property type="match status" value="1"/>
</dbReference>
<dbReference type="GO" id="GO:0006952">
    <property type="term" value="P:defense response"/>
    <property type="evidence" value="ECO:0007669"/>
    <property type="project" value="UniProtKB-KW"/>
</dbReference>
<dbReference type="FunFam" id="3.30.730.10:FF:000001">
    <property type="entry name" value="Ethylene-responsive transcription factor 2"/>
    <property type="match status" value="1"/>
</dbReference>
<dbReference type="InterPro" id="IPR016177">
    <property type="entry name" value="DNA-bd_dom_sf"/>
</dbReference>
<dbReference type="PRINTS" id="PR00367">
    <property type="entry name" value="ETHRSPELEMNT"/>
</dbReference>
<keyword evidence="12" id="KW-1185">Reference proteome</keyword>
<keyword evidence="5" id="KW-0010">Activator</keyword>
<dbReference type="GO" id="GO:0005634">
    <property type="term" value="C:nucleus"/>
    <property type="evidence" value="ECO:0007669"/>
    <property type="project" value="UniProtKB-SubCell"/>
</dbReference>
<feature type="compositionally biased region" description="Acidic residues" evidence="9">
    <location>
        <begin position="203"/>
        <end position="216"/>
    </location>
</feature>
<comment type="similarity">
    <text evidence="8">Belongs to the AP2/ERF transcription factor family. ERF subfamily.</text>
</comment>
<dbReference type="InterPro" id="IPR001471">
    <property type="entry name" value="AP2/ERF_dom"/>
</dbReference>
<evidence type="ECO:0000256" key="8">
    <source>
        <dbReference type="ARBA" id="ARBA00024343"/>
    </source>
</evidence>
<evidence type="ECO:0000256" key="1">
    <source>
        <dbReference type="ARBA" id="ARBA00004123"/>
    </source>
</evidence>
<evidence type="ECO:0000313" key="11">
    <source>
        <dbReference type="EMBL" id="PIN22343.1"/>
    </source>
</evidence>
<evidence type="ECO:0000256" key="9">
    <source>
        <dbReference type="SAM" id="MobiDB-lite"/>
    </source>
</evidence>
<dbReference type="EMBL" id="NKXS01000782">
    <property type="protein sequence ID" value="PIN22343.1"/>
    <property type="molecule type" value="Genomic_DNA"/>
</dbReference>
<name>A0A2G9HXY6_9LAMI</name>
<keyword evidence="3" id="KW-0805">Transcription regulation</keyword>
<keyword evidence="4" id="KW-0238">DNA-binding</keyword>
<dbReference type="Proteomes" id="UP000231279">
    <property type="component" value="Unassembled WGS sequence"/>
</dbReference>
<evidence type="ECO:0000256" key="4">
    <source>
        <dbReference type="ARBA" id="ARBA00023125"/>
    </source>
</evidence>
<evidence type="ECO:0000313" key="12">
    <source>
        <dbReference type="Proteomes" id="UP000231279"/>
    </source>
</evidence>
<dbReference type="AlphaFoldDB" id="A0A2G9HXY6"/>
<comment type="subcellular location">
    <subcellularLocation>
        <location evidence="1">Nucleus</location>
    </subcellularLocation>
</comment>